<sequence>MVVADKGALALLQPQLILAQSGSNTAKGYRRVSNHSVVTPYSTSTSSLSSSSGSPKKELKVSPYKRHRTLSMPSCGVTAQLTRQLKKESTPESPDSASTDKGQSTQSKLKKTCYDVVIIGCCNVGKATLAEFFSKGGSSGSDPGIGSDFEEDDDRKFSFSPVKHNVFNIHTAVSFSIFHPILPHLFNLT</sequence>
<reference evidence="2 3" key="1">
    <citation type="journal article" date="2016" name="Genome Biol. Evol.">
        <title>Gene Family Evolution Reflects Adaptation to Soil Environmental Stressors in the Genome of the Collembolan Orchesella cincta.</title>
        <authorList>
            <person name="Faddeeva-Vakhrusheva A."/>
            <person name="Derks M.F."/>
            <person name="Anvar S.Y."/>
            <person name="Agamennone V."/>
            <person name="Suring W."/>
            <person name="Smit S."/>
            <person name="van Straalen N.M."/>
            <person name="Roelofs D."/>
        </authorList>
    </citation>
    <scope>NUCLEOTIDE SEQUENCE [LARGE SCALE GENOMIC DNA]</scope>
    <source>
        <tissue evidence="2">Mixed pool</tissue>
    </source>
</reference>
<dbReference type="Proteomes" id="UP000094527">
    <property type="component" value="Unassembled WGS sequence"/>
</dbReference>
<proteinExistence type="predicted"/>
<dbReference type="EMBL" id="LJIJ01000420">
    <property type="protein sequence ID" value="ODM97682.1"/>
    <property type="molecule type" value="Genomic_DNA"/>
</dbReference>
<accession>A0A1D2MXH3</accession>
<evidence type="ECO:0000256" key="1">
    <source>
        <dbReference type="SAM" id="MobiDB-lite"/>
    </source>
</evidence>
<dbReference type="STRING" id="48709.A0A1D2MXH3"/>
<keyword evidence="3" id="KW-1185">Reference proteome</keyword>
<dbReference type="AlphaFoldDB" id="A0A1D2MXH3"/>
<feature type="compositionally biased region" description="Polar residues" evidence="1">
    <location>
        <begin position="91"/>
        <end position="104"/>
    </location>
</feature>
<comment type="caution">
    <text evidence="2">The sequence shown here is derived from an EMBL/GenBank/DDBJ whole genome shotgun (WGS) entry which is preliminary data.</text>
</comment>
<organism evidence="2 3">
    <name type="scientific">Orchesella cincta</name>
    <name type="common">Springtail</name>
    <name type="synonym">Podura cincta</name>
    <dbReference type="NCBI Taxonomy" id="48709"/>
    <lineage>
        <taxon>Eukaryota</taxon>
        <taxon>Metazoa</taxon>
        <taxon>Ecdysozoa</taxon>
        <taxon>Arthropoda</taxon>
        <taxon>Hexapoda</taxon>
        <taxon>Collembola</taxon>
        <taxon>Entomobryomorpha</taxon>
        <taxon>Entomobryoidea</taxon>
        <taxon>Orchesellidae</taxon>
        <taxon>Orchesellinae</taxon>
        <taxon>Orchesella</taxon>
    </lineage>
</organism>
<protein>
    <submittedName>
        <fullName evidence="2">Uncharacterized protein</fullName>
    </submittedName>
</protein>
<name>A0A1D2MXH3_ORCCI</name>
<feature type="region of interest" description="Disordered" evidence="1">
    <location>
        <begin position="40"/>
        <end position="65"/>
    </location>
</feature>
<evidence type="ECO:0000313" key="2">
    <source>
        <dbReference type="EMBL" id="ODM97682.1"/>
    </source>
</evidence>
<feature type="region of interest" description="Disordered" evidence="1">
    <location>
        <begin position="81"/>
        <end position="104"/>
    </location>
</feature>
<gene>
    <name evidence="2" type="ORF">Ocin01_08996</name>
</gene>
<evidence type="ECO:0000313" key="3">
    <source>
        <dbReference type="Proteomes" id="UP000094527"/>
    </source>
</evidence>
<feature type="compositionally biased region" description="Low complexity" evidence="1">
    <location>
        <begin position="42"/>
        <end position="54"/>
    </location>
</feature>